<feature type="chain" id="PRO_5015031479" evidence="1">
    <location>
        <begin position="22"/>
        <end position="111"/>
    </location>
</feature>
<dbReference type="AlphaFoldDB" id="A0A090MZA0"/>
<accession>A0A090MZA0</accession>
<name>A0A090MZA0_STRRB</name>
<dbReference type="GeneID" id="36380939"/>
<evidence type="ECO:0000313" key="3">
    <source>
        <dbReference type="Proteomes" id="UP000035682"/>
    </source>
</evidence>
<keyword evidence="3" id="KW-1185">Reference proteome</keyword>
<dbReference type="Proteomes" id="UP000035682">
    <property type="component" value="Unplaced"/>
</dbReference>
<dbReference type="RefSeq" id="XP_024507769.1">
    <property type="nucleotide sequence ID" value="XM_024654393.1"/>
</dbReference>
<gene>
    <name evidence="2 4 5" type="ORF">SRAE_2000322500</name>
</gene>
<dbReference type="CTD" id="36380939"/>
<feature type="signal peptide" evidence="1">
    <location>
        <begin position="1"/>
        <end position="21"/>
    </location>
</feature>
<organism evidence="2">
    <name type="scientific">Strongyloides ratti</name>
    <name type="common">Parasitic roundworm</name>
    <dbReference type="NCBI Taxonomy" id="34506"/>
    <lineage>
        <taxon>Eukaryota</taxon>
        <taxon>Metazoa</taxon>
        <taxon>Ecdysozoa</taxon>
        <taxon>Nematoda</taxon>
        <taxon>Chromadorea</taxon>
        <taxon>Rhabditida</taxon>
        <taxon>Tylenchina</taxon>
        <taxon>Panagrolaimomorpha</taxon>
        <taxon>Strongyloidoidea</taxon>
        <taxon>Strongyloididae</taxon>
        <taxon>Strongyloides</taxon>
    </lineage>
</organism>
<dbReference type="WormBase" id="SRAE_2000322500">
    <property type="protein sequence ID" value="SRP09425"/>
    <property type="gene ID" value="WBGene00263446"/>
</dbReference>
<dbReference type="EMBL" id="LN609529">
    <property type="protein sequence ID" value="CEF68569.1"/>
    <property type="molecule type" value="Genomic_DNA"/>
</dbReference>
<evidence type="ECO:0000313" key="4">
    <source>
        <dbReference type="WBParaSite" id="SRAE_2000322500.1"/>
    </source>
</evidence>
<keyword evidence="1" id="KW-0732">Signal</keyword>
<proteinExistence type="predicted"/>
<dbReference type="WBParaSite" id="SRAE_2000322500.1">
    <property type="protein sequence ID" value="SRAE_2000322500.1"/>
    <property type="gene ID" value="WBGene00263446"/>
</dbReference>
<sequence length="111" mass="13011">MYVIFIIILLTISVIQNVVDGKYLQNDKIGIFKHKSTFNDNFNNNIDKIDKDVLSLTRILNEIKEYSPNSEEINYDTIIPQRVPKNIKTREDSDNYSHLHISRCYFNPVSC</sequence>
<evidence type="ECO:0000313" key="2">
    <source>
        <dbReference type="EMBL" id="CEF68569.1"/>
    </source>
</evidence>
<evidence type="ECO:0000256" key="1">
    <source>
        <dbReference type="SAM" id="SignalP"/>
    </source>
</evidence>
<evidence type="ECO:0000313" key="5">
    <source>
        <dbReference type="WormBase" id="SRAE_2000322500"/>
    </source>
</evidence>
<protein>
    <submittedName>
        <fullName evidence="2 4">Uncharacterized protein</fullName>
    </submittedName>
</protein>
<reference evidence="2 3" key="1">
    <citation type="submission" date="2014-09" db="EMBL/GenBank/DDBJ databases">
        <authorList>
            <person name="Martin A.A."/>
        </authorList>
    </citation>
    <scope>NUCLEOTIDE SEQUENCE</scope>
    <source>
        <strain evidence="3">ED321</strain>
        <strain evidence="2">ED321 Heterogonic</strain>
    </source>
</reference>
<reference evidence="4" key="2">
    <citation type="submission" date="2020-12" db="UniProtKB">
        <authorList>
            <consortium name="WormBaseParasite"/>
        </authorList>
    </citation>
    <scope>IDENTIFICATION</scope>
</reference>